<dbReference type="Proteomes" id="UP000249341">
    <property type="component" value="Unassembled WGS sequence"/>
</dbReference>
<organism evidence="1 2">
    <name type="scientific">Actinoplanes lutulentus</name>
    <dbReference type="NCBI Taxonomy" id="1287878"/>
    <lineage>
        <taxon>Bacteria</taxon>
        <taxon>Bacillati</taxon>
        <taxon>Actinomycetota</taxon>
        <taxon>Actinomycetes</taxon>
        <taxon>Micromonosporales</taxon>
        <taxon>Micromonosporaceae</taxon>
        <taxon>Actinoplanes</taxon>
    </lineage>
</organism>
<keyword evidence="2" id="KW-1185">Reference proteome</keyword>
<sequence length="108" mass="11522">MVHPHSHGTAERACPEPRYLPYDPAVKLAAGVPSQWLVTLRSGAALTILADGYHEEQGEAHFVVLMTASLEDFAGLPVDGEVPDRQGVAVPVIVARVPTSEVADVRTL</sequence>
<gene>
    <name evidence="1" type="ORF">B0I29_12883</name>
</gene>
<proteinExistence type="predicted"/>
<accession>A0A327YZ15</accession>
<name>A0A327YZ15_9ACTN</name>
<evidence type="ECO:0000313" key="1">
    <source>
        <dbReference type="EMBL" id="RAK26233.1"/>
    </source>
</evidence>
<protein>
    <submittedName>
        <fullName evidence="1">Uncharacterized protein</fullName>
    </submittedName>
</protein>
<comment type="caution">
    <text evidence="1">The sequence shown here is derived from an EMBL/GenBank/DDBJ whole genome shotgun (WGS) entry which is preliminary data.</text>
</comment>
<evidence type="ECO:0000313" key="2">
    <source>
        <dbReference type="Proteomes" id="UP000249341"/>
    </source>
</evidence>
<dbReference type="AlphaFoldDB" id="A0A327YZ15"/>
<dbReference type="EMBL" id="QLMJ01000028">
    <property type="protein sequence ID" value="RAK26233.1"/>
    <property type="molecule type" value="Genomic_DNA"/>
</dbReference>
<reference evidence="1 2" key="1">
    <citation type="submission" date="2018-06" db="EMBL/GenBank/DDBJ databases">
        <title>Genomic Encyclopedia of Type Strains, Phase III (KMG-III): the genomes of soil and plant-associated and newly described type strains.</title>
        <authorList>
            <person name="Whitman W."/>
        </authorList>
    </citation>
    <scope>NUCLEOTIDE SEQUENCE [LARGE SCALE GENOMIC DNA]</scope>
    <source>
        <strain evidence="1 2">CGMCC 4.7090</strain>
    </source>
</reference>